<evidence type="ECO:0000259" key="1">
    <source>
        <dbReference type="PROSITE" id="PS50280"/>
    </source>
</evidence>
<dbReference type="EMBL" id="CP003017">
    <property type="protein sequence ID" value="AEN89599.1"/>
    <property type="molecule type" value="Genomic_DNA"/>
</dbReference>
<dbReference type="InterPro" id="IPR001214">
    <property type="entry name" value="SET_dom"/>
</dbReference>
<proteinExistence type="predicted"/>
<accession>A0A8D3WZ88</accession>
<reference evidence="2 3" key="1">
    <citation type="journal article" date="2011" name="J. Bacteriol.">
        <title>Complete genome sequence of the industrial strain Bacillus megaterium WSH-002.</title>
        <authorList>
            <person name="Liu L."/>
            <person name="Li Y."/>
            <person name="Zhang J."/>
            <person name="Zou W."/>
            <person name="Zhou Z."/>
            <person name="Liu J."/>
            <person name="Li X."/>
            <person name="Wang L."/>
            <person name="Chen J."/>
        </authorList>
    </citation>
    <scope>NUCLEOTIDE SEQUENCE [LARGE SCALE GENOMIC DNA]</scope>
    <source>
        <strain evidence="2 3">WSH-002</strain>
    </source>
</reference>
<dbReference type="InterPro" id="IPR009207">
    <property type="entry name" value="SET7_MeTrfase"/>
</dbReference>
<organism evidence="2 3">
    <name type="scientific">Priestia megaterium (strain WSH-002)</name>
    <name type="common">Bacillus megaterium</name>
    <dbReference type="NCBI Taxonomy" id="1006007"/>
    <lineage>
        <taxon>Bacteria</taxon>
        <taxon>Bacillati</taxon>
        <taxon>Bacillota</taxon>
        <taxon>Bacilli</taxon>
        <taxon>Bacillales</taxon>
        <taxon>Bacillaceae</taxon>
        <taxon>Priestia</taxon>
    </lineage>
</organism>
<dbReference type="PIRSF" id="PIRSF022536">
    <property type="entry name" value="A612L_SET"/>
    <property type="match status" value="1"/>
</dbReference>
<name>A0A8D3WZ88_PRIMW</name>
<dbReference type="PROSITE" id="PS50280">
    <property type="entry name" value="SET"/>
    <property type="match status" value="1"/>
</dbReference>
<dbReference type="GO" id="GO:0062122">
    <property type="term" value="F:histone H3K37 methyltransferase activity"/>
    <property type="evidence" value="ECO:0007669"/>
    <property type="project" value="InterPro"/>
</dbReference>
<evidence type="ECO:0000313" key="2">
    <source>
        <dbReference type="EMBL" id="AEN89599.1"/>
    </source>
</evidence>
<gene>
    <name evidence="2" type="ORF">BMWSH_2717</name>
</gene>
<dbReference type="SUPFAM" id="SSF82199">
    <property type="entry name" value="SET domain"/>
    <property type="match status" value="1"/>
</dbReference>
<dbReference type="Proteomes" id="UP000001283">
    <property type="component" value="Chromosome"/>
</dbReference>
<dbReference type="KEGG" id="bmh:BMWSH_2717"/>
<protein>
    <submittedName>
        <fullName evidence="2">SET domain protein</fullName>
    </submittedName>
</protein>
<sequence>MRDIKEGQLIEVSPIILSPPKEWEHLEKTVLSQYCFQWGENFSNTAIALGYGSLFNHSYTPNAIYYYNEDNLSIEFYAEADIKKDEEITINYNGDPTDKSPLWFDVLE</sequence>
<dbReference type="AlphaFoldDB" id="A0A8D3WZ88"/>
<dbReference type="CDD" id="cd10540">
    <property type="entry name" value="SET_SpSet7-like"/>
    <property type="match status" value="1"/>
</dbReference>
<dbReference type="Pfam" id="PF00856">
    <property type="entry name" value="SET"/>
    <property type="match status" value="1"/>
</dbReference>
<dbReference type="InterPro" id="IPR046341">
    <property type="entry name" value="SET_dom_sf"/>
</dbReference>
<evidence type="ECO:0000313" key="3">
    <source>
        <dbReference type="Proteomes" id="UP000001283"/>
    </source>
</evidence>
<dbReference type="Gene3D" id="2.170.270.10">
    <property type="entry name" value="SET domain"/>
    <property type="match status" value="1"/>
</dbReference>
<feature type="domain" description="SET" evidence="1">
    <location>
        <begin position="1"/>
        <end position="93"/>
    </location>
</feature>